<comment type="caution">
    <text evidence="2">The sequence shown here is derived from an EMBL/GenBank/DDBJ whole genome shotgun (WGS) entry which is preliminary data.</text>
</comment>
<dbReference type="AlphaFoldDB" id="A0AAD9PY15"/>
<reference evidence="2" key="1">
    <citation type="journal article" date="2023" name="G3 (Bethesda)">
        <title>Whole genome assembly and annotation of the endangered Caribbean coral Acropora cervicornis.</title>
        <authorList>
            <person name="Selwyn J.D."/>
            <person name="Vollmer S.V."/>
        </authorList>
    </citation>
    <scope>NUCLEOTIDE SEQUENCE</scope>
    <source>
        <strain evidence="2">K2</strain>
    </source>
</reference>
<keyword evidence="3" id="KW-1185">Reference proteome</keyword>
<feature type="region of interest" description="Disordered" evidence="1">
    <location>
        <begin position="27"/>
        <end position="58"/>
    </location>
</feature>
<proteinExistence type="predicted"/>
<name>A0AAD9PY15_ACRCE</name>
<dbReference type="EMBL" id="JARQWQ010000102">
    <property type="protein sequence ID" value="KAK2551083.1"/>
    <property type="molecule type" value="Genomic_DNA"/>
</dbReference>
<organism evidence="2 3">
    <name type="scientific">Acropora cervicornis</name>
    <name type="common">Staghorn coral</name>
    <dbReference type="NCBI Taxonomy" id="6130"/>
    <lineage>
        <taxon>Eukaryota</taxon>
        <taxon>Metazoa</taxon>
        <taxon>Cnidaria</taxon>
        <taxon>Anthozoa</taxon>
        <taxon>Hexacorallia</taxon>
        <taxon>Scleractinia</taxon>
        <taxon>Astrocoeniina</taxon>
        <taxon>Acroporidae</taxon>
        <taxon>Acropora</taxon>
    </lineage>
</organism>
<accession>A0AAD9PY15</accession>
<sequence>MAESCWESSSEEELFLTQSTFTVKSDEYDGMGVSTSEGKGKCLEDNAGISEGSGRFRAPISSDECRRFEDSWVSDASRR</sequence>
<reference evidence="2" key="2">
    <citation type="journal article" date="2023" name="Science">
        <title>Genomic signatures of disease resistance in endangered staghorn corals.</title>
        <authorList>
            <person name="Vollmer S.V."/>
            <person name="Selwyn J.D."/>
            <person name="Despard B.A."/>
            <person name="Roesel C.L."/>
        </authorList>
    </citation>
    <scope>NUCLEOTIDE SEQUENCE</scope>
    <source>
        <strain evidence="2">K2</strain>
    </source>
</reference>
<gene>
    <name evidence="2" type="ORF">P5673_028147</name>
</gene>
<evidence type="ECO:0000256" key="1">
    <source>
        <dbReference type="SAM" id="MobiDB-lite"/>
    </source>
</evidence>
<feature type="non-terminal residue" evidence="2">
    <location>
        <position position="1"/>
    </location>
</feature>
<protein>
    <submittedName>
        <fullName evidence="2">Uncharacterized protein</fullName>
    </submittedName>
</protein>
<evidence type="ECO:0000313" key="3">
    <source>
        <dbReference type="Proteomes" id="UP001249851"/>
    </source>
</evidence>
<dbReference type="Proteomes" id="UP001249851">
    <property type="component" value="Unassembled WGS sequence"/>
</dbReference>
<evidence type="ECO:0000313" key="2">
    <source>
        <dbReference type="EMBL" id="KAK2551083.1"/>
    </source>
</evidence>